<comment type="catalytic activity">
    <reaction evidence="12 13">
        <text>2-formamido-N(1)-(5-O-phospho-beta-D-ribosyl)acetamidine + ATP = 5-amino-1-(5-phospho-beta-D-ribosyl)imidazole + ADP + phosphate + H(+)</text>
        <dbReference type="Rhea" id="RHEA:23032"/>
        <dbReference type="ChEBI" id="CHEBI:15378"/>
        <dbReference type="ChEBI" id="CHEBI:30616"/>
        <dbReference type="ChEBI" id="CHEBI:43474"/>
        <dbReference type="ChEBI" id="CHEBI:137981"/>
        <dbReference type="ChEBI" id="CHEBI:147287"/>
        <dbReference type="ChEBI" id="CHEBI:456216"/>
        <dbReference type="EC" id="6.3.3.1"/>
    </reaction>
</comment>
<dbReference type="Gene3D" id="3.30.1330.10">
    <property type="entry name" value="PurM-like, N-terminal domain"/>
    <property type="match status" value="1"/>
</dbReference>
<dbReference type="GO" id="GO:0004641">
    <property type="term" value="F:phosphoribosylformylglycinamidine cyclo-ligase activity"/>
    <property type="evidence" value="ECO:0007669"/>
    <property type="project" value="UniProtKB-UniRule"/>
</dbReference>
<name>A0A1F7REI9_9BACT</name>
<proteinExistence type="inferred from homology"/>
<comment type="pathway">
    <text evidence="1 13">Purine metabolism; IMP biosynthesis via de novo pathway; 5-amino-1-(5-phospho-D-ribosyl)imidazole from N(2)-formyl-N(1)-(5-phospho-D-ribosyl)glycinamide: step 2/2.</text>
</comment>
<dbReference type="SUPFAM" id="SSF55326">
    <property type="entry name" value="PurM N-terminal domain-like"/>
    <property type="match status" value="1"/>
</dbReference>
<dbReference type="InterPro" id="IPR036676">
    <property type="entry name" value="PurM-like_C_sf"/>
</dbReference>
<comment type="subcellular location">
    <subcellularLocation>
        <location evidence="13">Cytoplasm</location>
    </subcellularLocation>
</comment>
<sequence length="364" mass="40143">MVKKAIERYAQAGVDMNRAEEGVKRLLKWVGRSIKLRKDTGSSQLNIGYFANVIKIAPGLGLALSTDGVGTKVLVAQMVGKYDTIGIDCIAMNVNDVICVGAEPIAMLDYIAIEDPKPDLLEEIGKGLYKGAEIANISIVGGEVSQMKEVIKGEKKGYGLDLVGLCVGIIPLNKINVGQDVKENEVVIGLRSSGIHSNGLTLARNAIFTKNKIKADKYFPELKKTIGEELLTPTHIYVREVMEILKKGIRVKTLSNITSDGLLNLARSKAKIGYIIDNLPDPQPVFNLIQDYGKISDEEMYKVFNMGIGFCIVAPERDTDKVIKIVKKYKIDAQRIGYTVKDKDKKVLIKQKNLIGRDNNFFKV</sequence>
<keyword evidence="13" id="KW-0658">Purine biosynthesis</keyword>
<keyword evidence="6 13" id="KW-0436">Ligase</keyword>
<dbReference type="UniPathway" id="UPA00074">
    <property type="reaction ID" value="UER00129"/>
</dbReference>
<dbReference type="EC" id="6.3.3.1" evidence="3 13"/>
<dbReference type="PANTHER" id="PTHR10520">
    <property type="entry name" value="TRIFUNCTIONAL PURINE BIOSYNTHETIC PROTEIN ADENOSINE-3-RELATED"/>
    <property type="match status" value="1"/>
</dbReference>
<protein>
    <recommendedName>
        <fullName evidence="4 13">Phosphoribosylformylglycinamidine cyclo-ligase</fullName>
        <ecNumber evidence="3 13">6.3.3.1</ecNumber>
    </recommendedName>
    <alternativeName>
        <fullName evidence="10 13">AIR synthase</fullName>
    </alternativeName>
    <alternativeName>
        <fullName evidence="11 13">AIRS</fullName>
    </alternativeName>
    <alternativeName>
        <fullName evidence="9 13">Phosphoribosyl-aminoimidazole synthetase</fullName>
    </alternativeName>
</protein>
<dbReference type="Pfam" id="PF00586">
    <property type="entry name" value="AIRS"/>
    <property type="match status" value="1"/>
</dbReference>
<evidence type="ECO:0000256" key="11">
    <source>
        <dbReference type="ARBA" id="ARBA00033093"/>
    </source>
</evidence>
<dbReference type="InterPro" id="IPR036921">
    <property type="entry name" value="PurM-like_N_sf"/>
</dbReference>
<evidence type="ECO:0000259" key="14">
    <source>
        <dbReference type="Pfam" id="PF00586"/>
    </source>
</evidence>
<feature type="domain" description="PurM-like N-terminal" evidence="14">
    <location>
        <begin position="51"/>
        <end position="170"/>
    </location>
</feature>
<keyword evidence="8 13" id="KW-0067">ATP-binding</keyword>
<evidence type="ECO:0000256" key="6">
    <source>
        <dbReference type="ARBA" id="ARBA00022598"/>
    </source>
</evidence>
<dbReference type="CDD" id="cd02196">
    <property type="entry name" value="PurM"/>
    <property type="match status" value="1"/>
</dbReference>
<organism evidence="16 17">
    <name type="scientific">Candidatus Schekmanbacteria bacterium GWA2_38_11</name>
    <dbReference type="NCBI Taxonomy" id="1817876"/>
    <lineage>
        <taxon>Bacteria</taxon>
        <taxon>Candidatus Schekmaniibacteriota</taxon>
    </lineage>
</organism>
<keyword evidence="7 13" id="KW-0547">Nucleotide-binding</keyword>
<dbReference type="Proteomes" id="UP000178526">
    <property type="component" value="Unassembled WGS sequence"/>
</dbReference>
<comment type="caution">
    <text evidence="16">The sequence shown here is derived from an EMBL/GenBank/DDBJ whole genome shotgun (WGS) entry which is preliminary data.</text>
</comment>
<evidence type="ECO:0000256" key="1">
    <source>
        <dbReference type="ARBA" id="ARBA00004686"/>
    </source>
</evidence>
<dbReference type="GO" id="GO:0004637">
    <property type="term" value="F:phosphoribosylamine-glycine ligase activity"/>
    <property type="evidence" value="ECO:0007669"/>
    <property type="project" value="TreeGrafter"/>
</dbReference>
<evidence type="ECO:0000256" key="5">
    <source>
        <dbReference type="ARBA" id="ARBA00022490"/>
    </source>
</evidence>
<dbReference type="HAMAP" id="MF_00741">
    <property type="entry name" value="AIRS"/>
    <property type="match status" value="1"/>
</dbReference>
<evidence type="ECO:0000256" key="2">
    <source>
        <dbReference type="ARBA" id="ARBA00010280"/>
    </source>
</evidence>
<evidence type="ECO:0000259" key="15">
    <source>
        <dbReference type="Pfam" id="PF02769"/>
    </source>
</evidence>
<gene>
    <name evidence="13" type="primary">purM</name>
    <name evidence="16" type="ORF">A2042_00395</name>
</gene>
<dbReference type="EMBL" id="MGDB01000109">
    <property type="protein sequence ID" value="OGL39963.1"/>
    <property type="molecule type" value="Genomic_DNA"/>
</dbReference>
<evidence type="ECO:0000256" key="8">
    <source>
        <dbReference type="ARBA" id="ARBA00022840"/>
    </source>
</evidence>
<dbReference type="FunFam" id="3.30.1330.10:FF:000020">
    <property type="entry name" value="Phosphoribosylformylglycinamidine cyclo-ligase"/>
    <property type="match status" value="1"/>
</dbReference>
<dbReference type="GO" id="GO:0006189">
    <property type="term" value="P:'de novo' IMP biosynthetic process"/>
    <property type="evidence" value="ECO:0007669"/>
    <property type="project" value="UniProtKB-UniRule"/>
</dbReference>
<dbReference type="Pfam" id="PF02769">
    <property type="entry name" value="AIRS_C"/>
    <property type="match status" value="1"/>
</dbReference>
<dbReference type="InterPro" id="IPR004733">
    <property type="entry name" value="PurM_cligase"/>
</dbReference>
<dbReference type="InterPro" id="IPR016188">
    <property type="entry name" value="PurM-like_N"/>
</dbReference>
<dbReference type="InterPro" id="IPR010918">
    <property type="entry name" value="PurM-like_C_dom"/>
</dbReference>
<evidence type="ECO:0000256" key="12">
    <source>
        <dbReference type="ARBA" id="ARBA00049057"/>
    </source>
</evidence>
<accession>A0A1F7REI9</accession>
<dbReference type="AlphaFoldDB" id="A0A1F7REI9"/>
<evidence type="ECO:0000256" key="7">
    <source>
        <dbReference type="ARBA" id="ARBA00022741"/>
    </source>
</evidence>
<comment type="similarity">
    <text evidence="2 13">Belongs to the AIR synthase family.</text>
</comment>
<dbReference type="PANTHER" id="PTHR10520:SF12">
    <property type="entry name" value="TRIFUNCTIONAL PURINE BIOSYNTHETIC PROTEIN ADENOSINE-3"/>
    <property type="match status" value="1"/>
</dbReference>
<dbReference type="GO" id="GO:0005829">
    <property type="term" value="C:cytosol"/>
    <property type="evidence" value="ECO:0007669"/>
    <property type="project" value="TreeGrafter"/>
</dbReference>
<dbReference type="GO" id="GO:0046084">
    <property type="term" value="P:adenine biosynthetic process"/>
    <property type="evidence" value="ECO:0007669"/>
    <property type="project" value="TreeGrafter"/>
</dbReference>
<evidence type="ECO:0000256" key="10">
    <source>
        <dbReference type="ARBA" id="ARBA00032931"/>
    </source>
</evidence>
<evidence type="ECO:0000256" key="9">
    <source>
        <dbReference type="ARBA" id="ARBA00031908"/>
    </source>
</evidence>
<evidence type="ECO:0000256" key="4">
    <source>
        <dbReference type="ARBA" id="ARBA00020367"/>
    </source>
</evidence>
<dbReference type="Gene3D" id="3.90.650.10">
    <property type="entry name" value="PurM-like C-terminal domain"/>
    <property type="match status" value="1"/>
</dbReference>
<feature type="domain" description="PurM-like C-terminal" evidence="15">
    <location>
        <begin position="183"/>
        <end position="349"/>
    </location>
</feature>
<dbReference type="GO" id="GO:0005524">
    <property type="term" value="F:ATP binding"/>
    <property type="evidence" value="ECO:0007669"/>
    <property type="project" value="UniProtKB-KW"/>
</dbReference>
<keyword evidence="5 13" id="KW-0963">Cytoplasm</keyword>
<evidence type="ECO:0000256" key="3">
    <source>
        <dbReference type="ARBA" id="ARBA00013047"/>
    </source>
</evidence>
<evidence type="ECO:0000256" key="13">
    <source>
        <dbReference type="HAMAP-Rule" id="MF_00741"/>
    </source>
</evidence>
<dbReference type="SUPFAM" id="SSF56042">
    <property type="entry name" value="PurM C-terminal domain-like"/>
    <property type="match status" value="1"/>
</dbReference>
<evidence type="ECO:0000313" key="16">
    <source>
        <dbReference type="EMBL" id="OGL39963.1"/>
    </source>
</evidence>
<dbReference type="NCBIfam" id="TIGR00878">
    <property type="entry name" value="purM"/>
    <property type="match status" value="1"/>
</dbReference>
<reference evidence="16 17" key="1">
    <citation type="journal article" date="2016" name="Nat. Commun.">
        <title>Thousands of microbial genomes shed light on interconnected biogeochemical processes in an aquifer system.</title>
        <authorList>
            <person name="Anantharaman K."/>
            <person name="Brown C.T."/>
            <person name="Hug L.A."/>
            <person name="Sharon I."/>
            <person name="Castelle C.J."/>
            <person name="Probst A.J."/>
            <person name="Thomas B.C."/>
            <person name="Singh A."/>
            <person name="Wilkins M.J."/>
            <person name="Karaoz U."/>
            <person name="Brodie E.L."/>
            <person name="Williams K.H."/>
            <person name="Hubbard S.S."/>
            <person name="Banfield J.F."/>
        </authorList>
    </citation>
    <scope>NUCLEOTIDE SEQUENCE [LARGE SCALE GENOMIC DNA]</scope>
</reference>
<evidence type="ECO:0000313" key="17">
    <source>
        <dbReference type="Proteomes" id="UP000178526"/>
    </source>
</evidence>